<dbReference type="Proteomes" id="UP001221142">
    <property type="component" value="Unassembled WGS sequence"/>
</dbReference>
<organism evidence="3 4">
    <name type="scientific">Roridomyces roridus</name>
    <dbReference type="NCBI Taxonomy" id="1738132"/>
    <lineage>
        <taxon>Eukaryota</taxon>
        <taxon>Fungi</taxon>
        <taxon>Dikarya</taxon>
        <taxon>Basidiomycota</taxon>
        <taxon>Agaricomycotina</taxon>
        <taxon>Agaricomycetes</taxon>
        <taxon>Agaricomycetidae</taxon>
        <taxon>Agaricales</taxon>
        <taxon>Marasmiineae</taxon>
        <taxon>Mycenaceae</taxon>
        <taxon>Roridomyces</taxon>
    </lineage>
</organism>
<proteinExistence type="predicted"/>
<dbReference type="PROSITE" id="PS50005">
    <property type="entry name" value="TPR"/>
    <property type="match status" value="1"/>
</dbReference>
<feature type="repeat" description="TPR" evidence="1">
    <location>
        <begin position="381"/>
        <end position="414"/>
    </location>
</feature>
<dbReference type="EMBL" id="JARKIF010000040">
    <property type="protein sequence ID" value="KAJ7609460.1"/>
    <property type="molecule type" value="Genomic_DNA"/>
</dbReference>
<dbReference type="InterPro" id="IPR019734">
    <property type="entry name" value="TPR_rpt"/>
</dbReference>
<dbReference type="SUPFAM" id="SSF81901">
    <property type="entry name" value="HCP-like"/>
    <property type="match status" value="1"/>
</dbReference>
<accession>A0AAD7B437</accession>
<gene>
    <name evidence="3" type="ORF">FB45DRAFT_762388</name>
</gene>
<name>A0AAD7B437_9AGAR</name>
<dbReference type="Pfam" id="PF12770">
    <property type="entry name" value="CHAT"/>
    <property type="match status" value="1"/>
</dbReference>
<sequence>MHERTLLLPTSDDDKAEILDVVGHIFFRQWDNFHSKQDLDQTVVLYGDAVRIEPNNPLYLADLGKALFTCFQHHGSLIDLNKSVTILEASVALTPKEDTEKLDRLHCLSNSLVTRFKQLGNPTDLSNALAHKEAVLQVSNQNPQKPIWLDGIAICLNVRFEMLGDINDLNEAISLQETAMHLIRHSEVSPYRQVVQHNLGHFLRTRFERLGDIEDLNRGLDLLTKLVSHTPESDPKKSTYLTNLSLAFYSRFRERSGELSDLDQAISNQRVALSLVGIEHPETHFMLAKLGTLLSTRYEQKGHFEDLNESVLSAENAVNLTPDEHVDKPANLNILATALLTRYEQFGSLEDLHKSISLGQLAVSITSDQHSSKPIYLNNLANTLRHSFEQLQTEGDLEKATELYQHALSLTPNHHPTELSLASNLAKCLENRFEQTGNIPDLQEALSIYELALSMTPQSHPDCWHALINLSSSLQTRFRILGDQSDLEKSVLLKEKAVLLVPDGHTGKRLALNNLGNGLYTRFKQNGDLQDINRAVAVMQKAVDSCVDDGYIAKPMLLDQLGLFLLTRHERLGDMGDLRKANSLLHHAVSLAPDNHWNKASMLNNLGNCQYTCYQKSKHLDNLEAALTSYFEAVALTPEKNPDLPMWLNSLALCQSARAQALSNMDDLNEAIENQKEAISLTHKGDPNIPLYSNNLANSLVLRFQRLNNVDDLNTSVRLRQDCVSLTPENHPDTPLWYNNLAGSLLLRYHHSGDTNDLEEVRFQLGAAACSDVGRTEVRFDAAVAWAHITEGREHLTACQAALDLLQELAWVGLPITDRHDHIKKAGVFVRSAVTAAIVAGKLEQAVEWMEEGRSIIWSQLLNLRSPVDDLRLKHPTLADELLSLSAQLEQAGTRTSGWWNALDSKQRDLDSIAQTAHESAQKRADLLKKIRGIGGFKRFLLPKPSDELANAAQQGPVVLINCGSTRCDALVLRNKCEPADMVLHIPLPDFTPGLVQSLAKSLQDFVSPSGRGDPRLILRRDGTQNTEEMFETLLSELWIKLVKPILHGLGITNPGSANLQRVWWCLTGPLVFLPIHAAGIYGKHEVIGSKLSDFVISSYTPSLTALIPGFRPRSVQETGGKILVVAQPSAEGQIHLPGTEEEIRRIRQHAKDKVPLVCLQEDQATVPSVQQSMEESSWVHFACHGTQNATDPTESALLLAGSTRLTLSSILNLSLPHAELAFLSACQTATGATGLQDEAVHLAAGMIFAGYRGAIATMWSIMDGDAPRVAGDVYEHLLETSTPDPARAAEALHLAVQKLRAPGKPFSHWVPYIHIGV</sequence>
<dbReference type="Gene3D" id="1.25.40.10">
    <property type="entry name" value="Tetratricopeptide repeat domain"/>
    <property type="match status" value="3"/>
</dbReference>
<dbReference type="PANTHER" id="PTHR19959">
    <property type="entry name" value="KINESIN LIGHT CHAIN"/>
    <property type="match status" value="1"/>
</dbReference>
<dbReference type="InterPro" id="IPR024983">
    <property type="entry name" value="CHAT_dom"/>
</dbReference>
<comment type="caution">
    <text evidence="3">The sequence shown here is derived from an EMBL/GenBank/DDBJ whole genome shotgun (WGS) entry which is preliminary data.</text>
</comment>
<protein>
    <submittedName>
        <fullName evidence="3">CHAT domain-containing protein</fullName>
    </submittedName>
</protein>
<dbReference type="InterPro" id="IPR011990">
    <property type="entry name" value="TPR-like_helical_dom_sf"/>
</dbReference>
<keyword evidence="4" id="KW-1185">Reference proteome</keyword>
<evidence type="ECO:0000313" key="4">
    <source>
        <dbReference type="Proteomes" id="UP001221142"/>
    </source>
</evidence>
<reference evidence="3" key="1">
    <citation type="submission" date="2023-03" db="EMBL/GenBank/DDBJ databases">
        <title>Massive genome expansion in bonnet fungi (Mycena s.s.) driven by repeated elements and novel gene families across ecological guilds.</title>
        <authorList>
            <consortium name="Lawrence Berkeley National Laboratory"/>
            <person name="Harder C.B."/>
            <person name="Miyauchi S."/>
            <person name="Viragh M."/>
            <person name="Kuo A."/>
            <person name="Thoen E."/>
            <person name="Andreopoulos B."/>
            <person name="Lu D."/>
            <person name="Skrede I."/>
            <person name="Drula E."/>
            <person name="Henrissat B."/>
            <person name="Morin E."/>
            <person name="Kohler A."/>
            <person name="Barry K."/>
            <person name="LaButti K."/>
            <person name="Morin E."/>
            <person name="Salamov A."/>
            <person name="Lipzen A."/>
            <person name="Mereny Z."/>
            <person name="Hegedus B."/>
            <person name="Baldrian P."/>
            <person name="Stursova M."/>
            <person name="Weitz H."/>
            <person name="Taylor A."/>
            <person name="Grigoriev I.V."/>
            <person name="Nagy L.G."/>
            <person name="Martin F."/>
            <person name="Kauserud H."/>
        </authorList>
    </citation>
    <scope>NUCLEOTIDE SEQUENCE</scope>
    <source>
        <strain evidence="3">9284</strain>
    </source>
</reference>
<evidence type="ECO:0000259" key="2">
    <source>
        <dbReference type="Pfam" id="PF12770"/>
    </source>
</evidence>
<dbReference type="SUPFAM" id="SSF48452">
    <property type="entry name" value="TPR-like"/>
    <property type="match status" value="1"/>
</dbReference>
<evidence type="ECO:0000256" key="1">
    <source>
        <dbReference type="PROSITE-ProRule" id="PRU00339"/>
    </source>
</evidence>
<evidence type="ECO:0000313" key="3">
    <source>
        <dbReference type="EMBL" id="KAJ7609460.1"/>
    </source>
</evidence>
<dbReference type="PANTHER" id="PTHR19959:SF119">
    <property type="entry name" value="FUNGAL LIPASE-LIKE DOMAIN-CONTAINING PROTEIN"/>
    <property type="match status" value="1"/>
</dbReference>
<keyword evidence="1" id="KW-0802">TPR repeat</keyword>
<feature type="domain" description="CHAT" evidence="2">
    <location>
        <begin position="1034"/>
        <end position="1317"/>
    </location>
</feature>